<keyword evidence="4 5" id="KW-0472">Membrane</keyword>
<evidence type="ECO:0000259" key="6">
    <source>
        <dbReference type="Pfam" id="PF06803"/>
    </source>
</evidence>
<dbReference type="Pfam" id="PF06803">
    <property type="entry name" value="DUF1232"/>
    <property type="match status" value="1"/>
</dbReference>
<keyword evidence="3 5" id="KW-1133">Transmembrane helix</keyword>
<evidence type="ECO:0000256" key="4">
    <source>
        <dbReference type="ARBA" id="ARBA00023136"/>
    </source>
</evidence>
<dbReference type="GO" id="GO:0012505">
    <property type="term" value="C:endomembrane system"/>
    <property type="evidence" value="ECO:0007669"/>
    <property type="project" value="UniProtKB-SubCell"/>
</dbReference>
<sequence>MKTSAQQPIIEGIRNWYRNAIRNSKYRWLVVFGSLLYLVSPLDILPDVLPIIGWLDDGIIATLLVTEVSQLLFEQVNASKKKNHQEANYSPDTTSTTEQVVDVEVVSVS</sequence>
<evidence type="ECO:0000313" key="7">
    <source>
        <dbReference type="EMBL" id="NEZ56868.1"/>
    </source>
</evidence>
<evidence type="ECO:0000256" key="5">
    <source>
        <dbReference type="SAM" id="Phobius"/>
    </source>
</evidence>
<keyword evidence="2 5" id="KW-0812">Transmembrane</keyword>
<comment type="caution">
    <text evidence="7">The sequence shown here is derived from an EMBL/GenBank/DDBJ whole genome shotgun (WGS) entry which is preliminary data.</text>
</comment>
<feature type="domain" description="DUF1232" evidence="6">
    <location>
        <begin position="28"/>
        <end position="63"/>
    </location>
</feature>
<evidence type="ECO:0000256" key="3">
    <source>
        <dbReference type="ARBA" id="ARBA00022989"/>
    </source>
</evidence>
<proteinExistence type="predicted"/>
<comment type="subcellular location">
    <subcellularLocation>
        <location evidence="1">Endomembrane system</location>
        <topology evidence="1">Multi-pass membrane protein</topology>
    </subcellularLocation>
</comment>
<protein>
    <submittedName>
        <fullName evidence="7">DUF1232 domain-containing protein</fullName>
    </submittedName>
</protein>
<reference evidence="7 8" key="1">
    <citation type="journal article" date="2020" name="Microb. Ecol.">
        <title>Ecogenomics of the Marine Benthic Filamentous Cyanobacterium Adonisia.</title>
        <authorList>
            <person name="Walter J.M."/>
            <person name="Coutinho F.H."/>
            <person name="Leomil L."/>
            <person name="Hargreaves P.I."/>
            <person name="Campeao M.E."/>
            <person name="Vieira V.V."/>
            <person name="Silva B.S."/>
            <person name="Fistarol G.O."/>
            <person name="Salomon P.S."/>
            <person name="Sawabe T."/>
            <person name="Mino S."/>
            <person name="Hosokawa M."/>
            <person name="Miyashita H."/>
            <person name="Maruyama F."/>
            <person name="van Verk M.C."/>
            <person name="Dutilh B.E."/>
            <person name="Thompson C.C."/>
            <person name="Thompson F.L."/>
        </authorList>
    </citation>
    <scope>NUCLEOTIDE SEQUENCE [LARGE SCALE GENOMIC DNA]</scope>
    <source>
        <strain evidence="7 8">CCMR0081</strain>
    </source>
</reference>
<dbReference type="InterPro" id="IPR010652">
    <property type="entry name" value="DUF1232"/>
</dbReference>
<evidence type="ECO:0000313" key="8">
    <source>
        <dbReference type="Proteomes" id="UP000481033"/>
    </source>
</evidence>
<evidence type="ECO:0000256" key="2">
    <source>
        <dbReference type="ARBA" id="ARBA00022692"/>
    </source>
</evidence>
<dbReference type="Proteomes" id="UP000481033">
    <property type="component" value="Unassembled WGS sequence"/>
</dbReference>
<name>A0A6M0RKT9_9CYAN</name>
<accession>A0A6M0RKT9</accession>
<feature type="transmembrane region" description="Helical" evidence="5">
    <location>
        <begin position="26"/>
        <end position="45"/>
    </location>
</feature>
<dbReference type="AlphaFoldDB" id="A0A6M0RKT9"/>
<organism evidence="7 8">
    <name type="scientific">Adonisia turfae CCMR0081</name>
    <dbReference type="NCBI Taxonomy" id="2292702"/>
    <lineage>
        <taxon>Bacteria</taxon>
        <taxon>Bacillati</taxon>
        <taxon>Cyanobacteriota</taxon>
        <taxon>Adonisia</taxon>
        <taxon>Adonisia turfae</taxon>
    </lineage>
</organism>
<dbReference type="RefSeq" id="WP_163669841.1">
    <property type="nucleotide sequence ID" value="NZ_QXHD01000004.1"/>
</dbReference>
<evidence type="ECO:0000256" key="1">
    <source>
        <dbReference type="ARBA" id="ARBA00004127"/>
    </source>
</evidence>
<dbReference type="EMBL" id="QXHD01000004">
    <property type="protein sequence ID" value="NEZ56868.1"/>
    <property type="molecule type" value="Genomic_DNA"/>
</dbReference>
<keyword evidence="8" id="KW-1185">Reference proteome</keyword>
<gene>
    <name evidence="7" type="ORF">DXZ20_14505</name>
</gene>